<organism evidence="8 9">
    <name type="scientific">Acetobacter pasteurianus NBRC 3188</name>
    <dbReference type="NCBI Taxonomy" id="1226663"/>
    <lineage>
        <taxon>Bacteria</taxon>
        <taxon>Pseudomonadati</taxon>
        <taxon>Pseudomonadota</taxon>
        <taxon>Alphaproteobacteria</taxon>
        <taxon>Acetobacterales</taxon>
        <taxon>Acetobacteraceae</taxon>
        <taxon>Acetobacter</taxon>
    </lineage>
</organism>
<keyword evidence="4 8" id="KW-0808">Transferase</keyword>
<evidence type="ECO:0000313" key="9">
    <source>
        <dbReference type="Proteomes" id="UP000287300"/>
    </source>
</evidence>
<dbReference type="PRINTS" id="PR00506">
    <property type="entry name" value="D21N6MTFRASE"/>
</dbReference>
<evidence type="ECO:0000256" key="1">
    <source>
        <dbReference type="ARBA" id="ARBA00006594"/>
    </source>
</evidence>
<accession>A0A401WXX9</accession>
<dbReference type="RefSeq" id="WP_199798895.1">
    <property type="nucleotide sequence ID" value="NZ_BDES01000076.1"/>
</dbReference>
<dbReference type="AlphaFoldDB" id="A0A401WXX9"/>
<keyword evidence="5" id="KW-0949">S-adenosyl-L-methionine</keyword>
<name>A0A401WXX9_ACEPA</name>
<dbReference type="InterPro" id="IPR002941">
    <property type="entry name" value="DNA_methylase_N4/N6"/>
</dbReference>
<dbReference type="GO" id="GO:0003677">
    <property type="term" value="F:DNA binding"/>
    <property type="evidence" value="ECO:0007669"/>
    <property type="project" value="InterPro"/>
</dbReference>
<dbReference type="Pfam" id="PF01555">
    <property type="entry name" value="N6_N4_Mtase"/>
    <property type="match status" value="1"/>
</dbReference>
<dbReference type="InterPro" id="IPR029063">
    <property type="entry name" value="SAM-dependent_MTases_sf"/>
</dbReference>
<dbReference type="GO" id="GO:0032259">
    <property type="term" value="P:methylation"/>
    <property type="evidence" value="ECO:0007669"/>
    <property type="project" value="UniProtKB-KW"/>
</dbReference>
<dbReference type="GO" id="GO:0009007">
    <property type="term" value="F:site-specific DNA-methyltransferase (adenine-specific) activity"/>
    <property type="evidence" value="ECO:0007669"/>
    <property type="project" value="UniProtKB-EC"/>
</dbReference>
<dbReference type="PROSITE" id="PS00092">
    <property type="entry name" value="N6_MTASE"/>
    <property type="match status" value="1"/>
</dbReference>
<evidence type="ECO:0000256" key="3">
    <source>
        <dbReference type="ARBA" id="ARBA00022603"/>
    </source>
</evidence>
<comment type="similarity">
    <text evidence="1">Belongs to the N(4)/N(6)-methyltransferase family.</text>
</comment>
<evidence type="ECO:0000256" key="2">
    <source>
        <dbReference type="ARBA" id="ARBA00011900"/>
    </source>
</evidence>
<dbReference type="EMBL" id="BDES01000076">
    <property type="protein sequence ID" value="GCD54060.1"/>
    <property type="molecule type" value="Genomic_DNA"/>
</dbReference>
<evidence type="ECO:0000256" key="4">
    <source>
        <dbReference type="ARBA" id="ARBA00022679"/>
    </source>
</evidence>
<comment type="caution">
    <text evidence="8">The sequence shown here is derived from an EMBL/GenBank/DDBJ whole genome shotgun (WGS) entry which is preliminary data.</text>
</comment>
<evidence type="ECO:0000256" key="6">
    <source>
        <dbReference type="ARBA" id="ARBA00047942"/>
    </source>
</evidence>
<protein>
    <recommendedName>
        <fullName evidence="2">site-specific DNA-methyltransferase (adenine-specific)</fullName>
        <ecNumber evidence="2">2.1.1.72</ecNumber>
    </recommendedName>
</protein>
<dbReference type="GO" id="GO:0008170">
    <property type="term" value="F:N-methyltransferase activity"/>
    <property type="evidence" value="ECO:0007669"/>
    <property type="project" value="InterPro"/>
</dbReference>
<keyword evidence="3 8" id="KW-0489">Methyltransferase</keyword>
<reference evidence="8 9" key="1">
    <citation type="submission" date="2016-06" db="EMBL/GenBank/DDBJ databases">
        <title>Acetobacter pasteurianus NBRC 3188 whole genome sequencing project.</title>
        <authorList>
            <person name="Matsutani M."/>
            <person name="Shiwa Y."/>
            <person name="Okamoto-Kainuma A."/>
            <person name="Ishikawa M."/>
            <person name="Koizumi Y."/>
            <person name="Yoshikawa H."/>
            <person name="Yakushi T."/>
            <person name="Matsushita K."/>
        </authorList>
    </citation>
    <scope>NUCLEOTIDE SEQUENCE [LARGE SCALE GENOMIC DNA]</scope>
    <source>
        <strain evidence="8 9">NBRC 3188</strain>
    </source>
</reference>
<evidence type="ECO:0000259" key="7">
    <source>
        <dbReference type="Pfam" id="PF01555"/>
    </source>
</evidence>
<dbReference type="Gene3D" id="3.40.50.150">
    <property type="entry name" value="Vaccinia Virus protein VP39"/>
    <property type="match status" value="1"/>
</dbReference>
<dbReference type="InterPro" id="IPR002295">
    <property type="entry name" value="N4/N6-MTase_EcoPI_Mod-like"/>
</dbReference>
<proteinExistence type="inferred from homology"/>
<dbReference type="EC" id="2.1.1.72" evidence="2"/>
<sequence>MSLEFRMALGLKNSLEENQSMLGSMTSSFDFSDLLKDSKSLKKVSFATDLGILFADDCLSAITLIKDNTIDTVFADPPFNLNKVYGSRSNDNLSEEDYLLWCQKWIDECIRVLKPGGSLFIYNIPKWNIMLGSYLHSQNMTFRHWIAIGMGNSLPIVGKLYPAHYGLLYYTKGKPKTFRKIRTPIETCRHCHGEIKDYGGHRKSMNPNGVSLKDIWMDINPVRHWKFKSKERRANSLSTKILDRVIEMSTIPGDIVLDPFGGSGTTFAVCEKKDRRWIGCEIDFGDVIAERLSNHSIQHHHNDDFVEEKGKSC</sequence>
<feature type="domain" description="DNA methylase N-4/N-6" evidence="7">
    <location>
        <begin position="70"/>
        <end position="283"/>
    </location>
</feature>
<comment type="catalytic activity">
    <reaction evidence="6">
        <text>a 2'-deoxyadenosine in DNA + S-adenosyl-L-methionine = an N(6)-methyl-2'-deoxyadenosine in DNA + S-adenosyl-L-homocysteine + H(+)</text>
        <dbReference type="Rhea" id="RHEA:15197"/>
        <dbReference type="Rhea" id="RHEA-COMP:12418"/>
        <dbReference type="Rhea" id="RHEA-COMP:12419"/>
        <dbReference type="ChEBI" id="CHEBI:15378"/>
        <dbReference type="ChEBI" id="CHEBI:57856"/>
        <dbReference type="ChEBI" id="CHEBI:59789"/>
        <dbReference type="ChEBI" id="CHEBI:90615"/>
        <dbReference type="ChEBI" id="CHEBI:90616"/>
        <dbReference type="EC" id="2.1.1.72"/>
    </reaction>
</comment>
<evidence type="ECO:0000256" key="5">
    <source>
        <dbReference type="ARBA" id="ARBA00022691"/>
    </source>
</evidence>
<dbReference type="Proteomes" id="UP000287300">
    <property type="component" value="Unassembled WGS sequence"/>
</dbReference>
<dbReference type="InterPro" id="IPR002052">
    <property type="entry name" value="DNA_methylase_N6_adenine_CS"/>
</dbReference>
<evidence type="ECO:0000313" key="8">
    <source>
        <dbReference type="EMBL" id="GCD54060.1"/>
    </source>
</evidence>
<gene>
    <name evidence="8" type="primary">mjaV</name>
    <name evidence="8" type="ORF">NBRC3188_2757</name>
</gene>
<dbReference type="SUPFAM" id="SSF53335">
    <property type="entry name" value="S-adenosyl-L-methionine-dependent methyltransferases"/>
    <property type="match status" value="1"/>
</dbReference>